<evidence type="ECO:0000313" key="11">
    <source>
        <dbReference type="EMBL" id="RMB11627.1"/>
    </source>
</evidence>
<name>A0A3M0CRJ5_9EURY</name>
<evidence type="ECO:0000256" key="7">
    <source>
        <dbReference type="ARBA" id="ARBA00023065"/>
    </source>
</evidence>
<feature type="transmembrane region" description="Helical" evidence="9">
    <location>
        <begin position="296"/>
        <end position="315"/>
    </location>
</feature>
<keyword evidence="3" id="KW-0813">Transport</keyword>
<dbReference type="EMBL" id="REFS01000008">
    <property type="protein sequence ID" value="RMB11627.1"/>
    <property type="molecule type" value="Genomic_DNA"/>
</dbReference>
<feature type="transmembrane region" description="Helical" evidence="9">
    <location>
        <begin position="409"/>
        <end position="431"/>
    </location>
</feature>
<evidence type="ECO:0000256" key="9">
    <source>
        <dbReference type="SAM" id="Phobius"/>
    </source>
</evidence>
<evidence type="ECO:0000313" key="10">
    <source>
        <dbReference type="EMBL" id="AZH25934.1"/>
    </source>
</evidence>
<evidence type="ECO:0000313" key="12">
    <source>
        <dbReference type="Proteomes" id="UP000277326"/>
    </source>
</evidence>
<feature type="transmembrane region" description="Helical" evidence="9">
    <location>
        <begin position="46"/>
        <end position="69"/>
    </location>
</feature>
<evidence type="ECO:0000256" key="1">
    <source>
        <dbReference type="ARBA" id="ARBA00004651"/>
    </source>
</evidence>
<dbReference type="EMBL" id="CP034145">
    <property type="protein sequence ID" value="AZH25934.1"/>
    <property type="molecule type" value="Genomic_DNA"/>
</dbReference>
<feature type="transmembrane region" description="Helical" evidence="9">
    <location>
        <begin position="476"/>
        <end position="498"/>
    </location>
</feature>
<dbReference type="PANTHER" id="PTHR32024:SF2">
    <property type="entry name" value="TRK SYSTEM POTASSIUM UPTAKE PROTEIN TRKG-RELATED"/>
    <property type="match status" value="1"/>
</dbReference>
<dbReference type="GO" id="GO:0008324">
    <property type="term" value="F:monoatomic cation transmembrane transporter activity"/>
    <property type="evidence" value="ECO:0007669"/>
    <property type="project" value="InterPro"/>
</dbReference>
<reference evidence="10 13" key="2">
    <citation type="submission" date="2018-07" db="EMBL/GenBank/DDBJ databases">
        <title>Genome sequences of Haloplanus aerogenes JCM 16430T.</title>
        <authorList>
            <person name="Kim Y.B."/>
            <person name="Roh S.W."/>
        </authorList>
    </citation>
    <scope>NUCLEOTIDE SEQUENCE [LARGE SCALE GENOMIC DNA]</scope>
    <source>
        <strain evidence="10 13">JCM 16430</strain>
    </source>
</reference>
<proteinExistence type="inferred from homology"/>
<keyword evidence="7" id="KW-0406">Ion transport</keyword>
<feature type="transmembrane region" description="Helical" evidence="9">
    <location>
        <begin position="327"/>
        <end position="345"/>
    </location>
</feature>
<protein>
    <submittedName>
        <fullName evidence="10">Potassium transporter Trk</fullName>
    </submittedName>
    <submittedName>
        <fullName evidence="11">Trk system potassium uptake protein TrkH</fullName>
    </submittedName>
</protein>
<evidence type="ECO:0000313" key="13">
    <source>
        <dbReference type="Proteomes" id="UP000282007"/>
    </source>
</evidence>
<feature type="transmembrane region" description="Helical" evidence="9">
    <location>
        <begin position="81"/>
        <end position="104"/>
    </location>
</feature>
<dbReference type="Proteomes" id="UP000277326">
    <property type="component" value="Unassembled WGS sequence"/>
</dbReference>
<keyword evidence="13" id="KW-1185">Reference proteome</keyword>
<keyword evidence="4" id="KW-1003">Cell membrane</keyword>
<evidence type="ECO:0000256" key="6">
    <source>
        <dbReference type="ARBA" id="ARBA00022989"/>
    </source>
</evidence>
<dbReference type="GO" id="GO:0030001">
    <property type="term" value="P:metal ion transport"/>
    <property type="evidence" value="ECO:0007669"/>
    <property type="project" value="UniProtKB-ARBA"/>
</dbReference>
<evidence type="ECO:0000256" key="8">
    <source>
        <dbReference type="ARBA" id="ARBA00023136"/>
    </source>
</evidence>
<gene>
    <name evidence="11" type="ORF">ATH50_3322</name>
    <name evidence="10" type="ORF">DU502_11355</name>
</gene>
<evidence type="ECO:0000256" key="5">
    <source>
        <dbReference type="ARBA" id="ARBA00022692"/>
    </source>
</evidence>
<evidence type="ECO:0000256" key="2">
    <source>
        <dbReference type="ARBA" id="ARBA00009137"/>
    </source>
</evidence>
<dbReference type="KEGG" id="haer:DU502_11355"/>
<dbReference type="GO" id="GO:0005886">
    <property type="term" value="C:plasma membrane"/>
    <property type="evidence" value="ECO:0007669"/>
    <property type="project" value="UniProtKB-SubCell"/>
</dbReference>
<keyword evidence="8 9" id="KW-0472">Membrane</keyword>
<evidence type="ECO:0000256" key="3">
    <source>
        <dbReference type="ARBA" id="ARBA00022448"/>
    </source>
</evidence>
<dbReference type="RefSeq" id="WP_121921867.1">
    <property type="nucleotide sequence ID" value="NZ_CP034145.1"/>
</dbReference>
<feature type="transmembrane region" description="Helical" evidence="9">
    <location>
        <begin position="226"/>
        <end position="246"/>
    </location>
</feature>
<feature type="transmembrane region" description="Helical" evidence="9">
    <location>
        <begin position="542"/>
        <end position="562"/>
    </location>
</feature>
<dbReference type="InterPro" id="IPR003445">
    <property type="entry name" value="Cat_transpt"/>
</dbReference>
<feature type="transmembrane region" description="Helical" evidence="9">
    <location>
        <begin position="178"/>
        <end position="206"/>
    </location>
</feature>
<accession>A0A3M0CRJ5</accession>
<sequence length="564" mass="59964">MSGRHGDWLSTDLKIITRDIGSLLLMEAGLMTVTTIIALGFREFHAALGCLLAGGVTAAVGGLANRGFVDAPPPKMKHGMVIAAGGWLAVATFGALPFLLTAWVTPPAVMDTFVPLGTDTSAWEPIGVGGTTTLSSLAYFRNPLHAFFESMSGWTGSGLTMAIHEPSLPRAIQWWRSFIQWVGGVGVIVLTVSILARPGSGSYALYRSEAREEKIHPSIVSTVRTVWKLVVGYTLLAFVLLFGAILGSESEYAESLPLWEVAWQALNHAMTALTTGGFSVTDNSIATYNSPLVEAVLLPIMILGAIAFPVHYVVLRDRKVRELAADLQTRWLLVLLGLGVASLSLQNVLSVPSTSGAFATRSFLSFSVPALDGAQLDAIRDSTFQWISALTCTGFQSAPIGRWLAGAKVLVVGAMVLGGAAGSTVGGIKIIRGYTIARGIIWQFSRVFLPTNAVVTARIGDRTLDREVMEREFSEAAIVTLLWLIVLVTSSVVLVNVVGPDFGYADALFEVASAQGNVGLSTGITGPGMSPIAEGMFVLNMWVGRLEIIPVLVFVRAGLYGLDP</sequence>
<reference evidence="11 12" key="1">
    <citation type="journal article" date="2015" name="Stand. Genomic Sci.">
        <title>Genomic Encyclopedia of Bacterial and Archaeal Type Strains, Phase III: the genomes of soil and plant-associated and newly described type strains.</title>
        <authorList>
            <person name="Whitman W.B."/>
            <person name="Woyke T."/>
            <person name="Klenk H.P."/>
            <person name="Zhou Y."/>
            <person name="Lilburn T.G."/>
            <person name="Beck B.J."/>
            <person name="De Vos P."/>
            <person name="Vandamme P."/>
            <person name="Eisen J.A."/>
            <person name="Garrity G."/>
            <person name="Hugenholtz P."/>
            <person name="Kyrpides N.C."/>
        </authorList>
    </citation>
    <scope>NUCLEOTIDE SEQUENCE [LARGE SCALE GENOMIC DNA]</scope>
    <source>
        <strain evidence="11 12">CGMCC 1.10124</strain>
    </source>
</reference>
<dbReference type="Proteomes" id="UP000282007">
    <property type="component" value="Chromosome"/>
</dbReference>
<dbReference type="AlphaFoldDB" id="A0A3M0CRJ5"/>
<comment type="similarity">
    <text evidence="2">Belongs to the TrkH potassium transport family.</text>
</comment>
<feature type="transmembrane region" description="Helical" evidence="9">
    <location>
        <begin position="20"/>
        <end position="40"/>
    </location>
</feature>
<reference evidence="11" key="3">
    <citation type="submission" date="2018-10" db="EMBL/GenBank/DDBJ databases">
        <authorList>
            <person name="Whitman W."/>
            <person name="Huntemann M."/>
            <person name="Clum A."/>
            <person name="Pillay M."/>
            <person name="Palaniappan K."/>
            <person name="Varghese N."/>
            <person name="Mikhailova N."/>
            <person name="Stamatis D."/>
            <person name="Reddy T."/>
            <person name="Daum C."/>
            <person name="Shapiro N."/>
            <person name="Ivanova N."/>
            <person name="Kyrpides N."/>
            <person name="Woyke T."/>
        </authorList>
    </citation>
    <scope>NUCLEOTIDE SEQUENCE</scope>
    <source>
        <strain evidence="11">CGMCC 1.10124</strain>
    </source>
</reference>
<dbReference type="Pfam" id="PF02386">
    <property type="entry name" value="TrkH"/>
    <property type="match status" value="1"/>
</dbReference>
<organism evidence="11 12">
    <name type="scientific">Haloplanus aerogenes</name>
    <dbReference type="NCBI Taxonomy" id="660522"/>
    <lineage>
        <taxon>Archaea</taxon>
        <taxon>Methanobacteriati</taxon>
        <taxon>Methanobacteriota</taxon>
        <taxon>Stenosarchaea group</taxon>
        <taxon>Halobacteria</taxon>
        <taxon>Halobacteriales</taxon>
        <taxon>Haloferacaceae</taxon>
        <taxon>Haloplanus</taxon>
    </lineage>
</organism>
<dbReference type="PANTHER" id="PTHR32024">
    <property type="entry name" value="TRK SYSTEM POTASSIUM UPTAKE PROTEIN TRKG-RELATED"/>
    <property type="match status" value="1"/>
</dbReference>
<dbReference type="GeneID" id="38471891"/>
<comment type="subcellular location">
    <subcellularLocation>
        <location evidence="1">Cell membrane</location>
        <topology evidence="1">Multi-pass membrane protein</topology>
    </subcellularLocation>
</comment>
<keyword evidence="5 9" id="KW-0812">Transmembrane</keyword>
<dbReference type="OrthoDB" id="111943at2157"/>
<evidence type="ECO:0000256" key="4">
    <source>
        <dbReference type="ARBA" id="ARBA00022475"/>
    </source>
</evidence>
<keyword evidence="6 9" id="KW-1133">Transmembrane helix</keyword>